<feature type="region of interest" description="Disordered" evidence="1">
    <location>
        <begin position="17"/>
        <end position="41"/>
    </location>
</feature>
<protein>
    <submittedName>
        <fullName evidence="2">Uncharacterized protein</fullName>
    </submittedName>
</protein>
<dbReference type="OrthoDB" id="2365803at2"/>
<evidence type="ECO:0000313" key="2">
    <source>
        <dbReference type="EMBL" id="KYG32333.1"/>
    </source>
</evidence>
<reference evidence="2" key="1">
    <citation type="submission" date="2016-02" db="EMBL/GenBank/DDBJ databases">
        <title>Genome sequence of Bacillus trypoxylicola KCTC 13244(T).</title>
        <authorList>
            <person name="Jeong H."/>
            <person name="Park S.-H."/>
            <person name="Choi S.-K."/>
        </authorList>
    </citation>
    <scope>NUCLEOTIDE SEQUENCE [LARGE SCALE GENOMIC DNA]</scope>
    <source>
        <strain evidence="2">KCTC 13244</strain>
    </source>
</reference>
<dbReference type="EMBL" id="LTAO01000012">
    <property type="protein sequence ID" value="KYG32333.1"/>
    <property type="molecule type" value="Genomic_DNA"/>
</dbReference>
<evidence type="ECO:0000313" key="3">
    <source>
        <dbReference type="Proteomes" id="UP000075806"/>
    </source>
</evidence>
<name>A0A162EDM4_9BACI</name>
<dbReference type="RefSeq" id="WP_061948607.1">
    <property type="nucleotide sequence ID" value="NZ_LTAO01000012.1"/>
</dbReference>
<organism evidence="2 3">
    <name type="scientific">Alkalihalobacillus trypoxylicola</name>
    <dbReference type="NCBI Taxonomy" id="519424"/>
    <lineage>
        <taxon>Bacteria</taxon>
        <taxon>Bacillati</taxon>
        <taxon>Bacillota</taxon>
        <taxon>Bacilli</taxon>
        <taxon>Bacillales</taxon>
        <taxon>Bacillaceae</taxon>
        <taxon>Alkalihalobacillus</taxon>
    </lineage>
</organism>
<sequence>MSQSRAKKIRLKRVREGLRNPEKGRSPFAYNDMRTRKTPTKKERLYKTKYKNHYFSKEEDRGSFYMEQILNEFSFCV</sequence>
<dbReference type="Proteomes" id="UP000075806">
    <property type="component" value="Unassembled WGS sequence"/>
</dbReference>
<evidence type="ECO:0000256" key="1">
    <source>
        <dbReference type="SAM" id="MobiDB-lite"/>
    </source>
</evidence>
<gene>
    <name evidence="2" type="ORF">AZF04_06095</name>
</gene>
<comment type="caution">
    <text evidence="2">The sequence shown here is derived from an EMBL/GenBank/DDBJ whole genome shotgun (WGS) entry which is preliminary data.</text>
</comment>
<proteinExistence type="predicted"/>
<accession>A0A162EDM4</accession>
<dbReference type="AlphaFoldDB" id="A0A162EDM4"/>
<keyword evidence="3" id="KW-1185">Reference proteome</keyword>